<keyword evidence="6 7" id="KW-0472">Membrane</keyword>
<reference evidence="11 12" key="1">
    <citation type="submission" date="2020-08" db="EMBL/GenBank/DDBJ databases">
        <title>Genomic Encyclopedia of Type Strains, Phase IV (KMG-IV): sequencing the most valuable type-strain genomes for metagenomic binning, comparative biology and taxonomic classification.</title>
        <authorList>
            <person name="Goeker M."/>
        </authorList>
    </citation>
    <scope>NUCLEOTIDE SEQUENCE [LARGE SCALE GENOMIC DNA]</scope>
    <source>
        <strain evidence="11 12">DSM 25622</strain>
    </source>
</reference>
<evidence type="ECO:0000256" key="8">
    <source>
        <dbReference type="SAM" id="MobiDB-lite"/>
    </source>
</evidence>
<dbReference type="EMBL" id="JACIJD010000039">
    <property type="protein sequence ID" value="MBB5696367.1"/>
    <property type="molecule type" value="Genomic_DNA"/>
</dbReference>
<keyword evidence="12" id="KW-1185">Reference proteome</keyword>
<dbReference type="PANTHER" id="PTHR30221:SF1">
    <property type="entry name" value="SMALL-CONDUCTANCE MECHANOSENSITIVE CHANNEL"/>
    <property type="match status" value="1"/>
</dbReference>
<keyword evidence="4 7" id="KW-0812">Transmembrane</keyword>
<dbReference type="RefSeq" id="WP_184521599.1">
    <property type="nucleotide sequence ID" value="NZ_JACIJD010000039.1"/>
</dbReference>
<dbReference type="InterPro" id="IPR045275">
    <property type="entry name" value="MscS_archaea/bacteria_type"/>
</dbReference>
<feature type="compositionally biased region" description="Basic and acidic residues" evidence="8">
    <location>
        <begin position="278"/>
        <end position="300"/>
    </location>
</feature>
<sequence>MEQPEQLATSKIQSMIEGFYWVLPNVGIGLVVLIGFWLGGWAAGRAVTFGFSRRQRGDLGMLLGSFLRWGSILVGALIFATIVFPSIKPSDLLSVLGVGSVAVGLAFRDILQNWLSGLLILYGQPFRVGDQIVSGQWEGTVERVEARATLLKTYDGQRVLVPNSNLYTRGMTVRTHFPVRRSELDIGIGHSDDVEHAVSVLLAAARAAEGVKAEPAPDCMPWTFGDSTVVIRLRWWTDSRRSAVVSAQGKVMGAVRAAMREAGIDLTFPTRTLLLHDQTEQADEARESQREGWPPRDTRPRSGAAP</sequence>
<feature type="region of interest" description="Disordered" evidence="8">
    <location>
        <begin position="278"/>
        <end position="306"/>
    </location>
</feature>
<gene>
    <name evidence="11" type="ORF">FHS87_004438</name>
</gene>
<feature type="transmembrane region" description="Helical" evidence="7">
    <location>
        <begin position="65"/>
        <end position="87"/>
    </location>
</feature>
<evidence type="ECO:0000256" key="1">
    <source>
        <dbReference type="ARBA" id="ARBA00004651"/>
    </source>
</evidence>
<dbReference type="InterPro" id="IPR010920">
    <property type="entry name" value="LSM_dom_sf"/>
</dbReference>
<proteinExistence type="inferred from homology"/>
<evidence type="ECO:0000256" key="2">
    <source>
        <dbReference type="ARBA" id="ARBA00008017"/>
    </source>
</evidence>
<dbReference type="InterPro" id="IPR049278">
    <property type="entry name" value="MS_channel_C"/>
</dbReference>
<comment type="function">
    <text evidence="7">Mechanosensitive channel that participates in the regulation of osmotic pressure changes within the cell, opening in response to stretch forces in the membrane lipid bilayer, without the need for other proteins. Contributes to normal resistance to hypoosmotic shock. Forms an ion channel of 1.0 nanosiemens conductance with a slight preference for anions.</text>
</comment>
<comment type="subunit">
    <text evidence="7">Homoheptamer.</text>
</comment>
<name>A0A840YIJ8_9PROT</name>
<evidence type="ECO:0000256" key="4">
    <source>
        <dbReference type="ARBA" id="ARBA00022692"/>
    </source>
</evidence>
<keyword evidence="7" id="KW-0813">Transport</keyword>
<evidence type="ECO:0000313" key="11">
    <source>
        <dbReference type="EMBL" id="MBB5696367.1"/>
    </source>
</evidence>
<accession>A0A840YIJ8</accession>
<feature type="domain" description="Mechanosensitive ion channel MscS" evidence="9">
    <location>
        <begin position="109"/>
        <end position="168"/>
    </location>
</feature>
<dbReference type="PANTHER" id="PTHR30221">
    <property type="entry name" value="SMALL-CONDUCTANCE MECHANOSENSITIVE CHANNEL"/>
    <property type="match status" value="1"/>
</dbReference>
<comment type="similarity">
    <text evidence="2 7">Belongs to the MscS (TC 1.A.23) family.</text>
</comment>
<evidence type="ECO:0000256" key="3">
    <source>
        <dbReference type="ARBA" id="ARBA00022475"/>
    </source>
</evidence>
<protein>
    <recommendedName>
        <fullName evidence="7">Small-conductance mechanosensitive channel</fullName>
    </recommendedName>
</protein>
<keyword evidence="7" id="KW-0997">Cell inner membrane</keyword>
<dbReference type="AlphaFoldDB" id="A0A840YIJ8"/>
<dbReference type="SUPFAM" id="SSF50182">
    <property type="entry name" value="Sm-like ribonucleoproteins"/>
    <property type="match status" value="1"/>
</dbReference>
<evidence type="ECO:0000259" key="9">
    <source>
        <dbReference type="Pfam" id="PF00924"/>
    </source>
</evidence>
<dbReference type="InterPro" id="IPR006685">
    <property type="entry name" value="MscS_channel_2nd"/>
</dbReference>
<keyword evidence="3" id="KW-1003">Cell membrane</keyword>
<keyword evidence="7" id="KW-0406">Ion transport</keyword>
<dbReference type="Proteomes" id="UP000580654">
    <property type="component" value="Unassembled WGS sequence"/>
</dbReference>
<comment type="caution">
    <text evidence="11">The sequence shown here is derived from an EMBL/GenBank/DDBJ whole genome shotgun (WGS) entry which is preliminary data.</text>
</comment>
<dbReference type="Gene3D" id="2.30.30.60">
    <property type="match status" value="1"/>
</dbReference>
<feature type="domain" description="Mechanosensitive ion channel MscS C-terminal" evidence="10">
    <location>
        <begin position="183"/>
        <end position="265"/>
    </location>
</feature>
<dbReference type="InterPro" id="IPR023408">
    <property type="entry name" value="MscS_beta-dom_sf"/>
</dbReference>
<dbReference type="Gene3D" id="3.30.70.100">
    <property type="match status" value="1"/>
</dbReference>
<dbReference type="InterPro" id="IPR011066">
    <property type="entry name" value="MscS_channel_C_sf"/>
</dbReference>
<evidence type="ECO:0000259" key="10">
    <source>
        <dbReference type="Pfam" id="PF21082"/>
    </source>
</evidence>
<evidence type="ECO:0000256" key="6">
    <source>
        <dbReference type="ARBA" id="ARBA00023136"/>
    </source>
</evidence>
<keyword evidence="7" id="KW-0407">Ion channel</keyword>
<dbReference type="GO" id="GO:0008381">
    <property type="term" value="F:mechanosensitive monoatomic ion channel activity"/>
    <property type="evidence" value="ECO:0007669"/>
    <property type="project" value="InterPro"/>
</dbReference>
<evidence type="ECO:0000256" key="7">
    <source>
        <dbReference type="RuleBase" id="RU369025"/>
    </source>
</evidence>
<dbReference type="SUPFAM" id="SSF82689">
    <property type="entry name" value="Mechanosensitive channel protein MscS (YggB), C-terminal domain"/>
    <property type="match status" value="1"/>
</dbReference>
<dbReference type="GO" id="GO:0005886">
    <property type="term" value="C:plasma membrane"/>
    <property type="evidence" value="ECO:0007669"/>
    <property type="project" value="UniProtKB-SubCell"/>
</dbReference>
<dbReference type="Gene3D" id="1.10.287.1260">
    <property type="match status" value="1"/>
</dbReference>
<comment type="caution">
    <text evidence="7">Lacks conserved residue(s) required for the propagation of feature annotation.</text>
</comment>
<dbReference type="Pfam" id="PF21082">
    <property type="entry name" value="MS_channel_3rd"/>
    <property type="match status" value="1"/>
</dbReference>
<feature type="transmembrane region" description="Helical" evidence="7">
    <location>
        <begin position="20"/>
        <end position="44"/>
    </location>
</feature>
<keyword evidence="5 7" id="KW-1133">Transmembrane helix</keyword>
<organism evidence="11 12">
    <name type="scientific">Muricoccus pecuniae</name>
    <dbReference type="NCBI Taxonomy" id="693023"/>
    <lineage>
        <taxon>Bacteria</taxon>
        <taxon>Pseudomonadati</taxon>
        <taxon>Pseudomonadota</taxon>
        <taxon>Alphaproteobacteria</taxon>
        <taxon>Acetobacterales</taxon>
        <taxon>Roseomonadaceae</taxon>
        <taxon>Muricoccus</taxon>
    </lineage>
</organism>
<evidence type="ECO:0000313" key="12">
    <source>
        <dbReference type="Proteomes" id="UP000580654"/>
    </source>
</evidence>
<evidence type="ECO:0000256" key="5">
    <source>
        <dbReference type="ARBA" id="ARBA00022989"/>
    </source>
</evidence>
<comment type="subcellular location">
    <subcellularLocation>
        <location evidence="7">Cell inner membrane</location>
        <topology evidence="7">Multi-pass membrane protein</topology>
    </subcellularLocation>
    <subcellularLocation>
        <location evidence="1">Cell membrane</location>
        <topology evidence="1">Multi-pass membrane protein</topology>
    </subcellularLocation>
</comment>
<dbReference type="Pfam" id="PF00924">
    <property type="entry name" value="MS_channel_2nd"/>
    <property type="match status" value="1"/>
</dbReference>